<comment type="caution">
    <text evidence="1">The sequence shown here is derived from an EMBL/GenBank/DDBJ whole genome shotgun (WGS) entry which is preliminary data.</text>
</comment>
<keyword evidence="2" id="KW-1185">Reference proteome</keyword>
<organism evidence="1 2">
    <name type="scientific">Xanthobacter agilis</name>
    <dbReference type="NCBI Taxonomy" id="47492"/>
    <lineage>
        <taxon>Bacteria</taxon>
        <taxon>Pseudomonadati</taxon>
        <taxon>Pseudomonadota</taxon>
        <taxon>Alphaproteobacteria</taxon>
        <taxon>Hyphomicrobiales</taxon>
        <taxon>Xanthobacteraceae</taxon>
        <taxon>Xanthobacter</taxon>
    </lineage>
</organism>
<proteinExistence type="predicted"/>
<gene>
    <name evidence="1" type="ORF">QOZ94_004226</name>
</gene>
<evidence type="ECO:0000313" key="2">
    <source>
        <dbReference type="Proteomes" id="UP001241747"/>
    </source>
</evidence>
<dbReference type="RefSeq" id="WP_237345788.1">
    <property type="nucleotide sequence ID" value="NZ_JABWGX010000013.1"/>
</dbReference>
<reference evidence="1 2" key="1">
    <citation type="submission" date="2023-07" db="EMBL/GenBank/DDBJ databases">
        <title>Genomic Encyclopedia of Type Strains, Phase IV (KMG-IV): sequencing the most valuable type-strain genomes for metagenomic binning, comparative biology and taxonomic classification.</title>
        <authorList>
            <person name="Goeker M."/>
        </authorList>
    </citation>
    <scope>NUCLEOTIDE SEQUENCE [LARGE SCALE GENOMIC DNA]</scope>
    <source>
        <strain evidence="1 2">DSM 3770</strain>
    </source>
</reference>
<dbReference type="Proteomes" id="UP001241747">
    <property type="component" value="Unassembled WGS sequence"/>
</dbReference>
<dbReference type="Pfam" id="PF23982">
    <property type="entry name" value="XM1_gp53_minor_capsid"/>
    <property type="match status" value="1"/>
</dbReference>
<accession>A0ABU0LJU0</accession>
<evidence type="ECO:0000313" key="1">
    <source>
        <dbReference type="EMBL" id="MDQ0507402.1"/>
    </source>
</evidence>
<dbReference type="InterPro" id="IPR056914">
    <property type="entry name" value="Gp53-like"/>
</dbReference>
<name>A0ABU0LJU0_XANAG</name>
<dbReference type="EMBL" id="JAUSVY010000018">
    <property type="protein sequence ID" value="MDQ0507402.1"/>
    <property type="molecule type" value="Genomic_DNA"/>
</dbReference>
<protein>
    <submittedName>
        <fullName evidence="1">Uncharacterized protein</fullName>
    </submittedName>
</protein>
<sequence>MANFQTQVNVAQAPAVAGDFASTNPRASVLAGPGGLVAGVGGATIGRFAWLSYGTDDADGAPAAVFNTGLGAPAGIIPREQQALFTTYLQEAGVVVPAGFPITVLSSADLWVKNEGSTTARPGQVAYADLSNGAASFAVTGSAATASVTGAIAASTASVTGSITDNVLTVTVVSSGSIVPGGTLSGTNVASGTKVVSQLSGTSGGVGTYAVDLAGQTVESTTISETYGTLTVSAVSSGTLKVGAVLSGSGVTSGTTITALGTGTGGTGTYIVSPTQTASSTTVTATSNVETRWIARSTAAAGELVKISTHSLG</sequence>